<keyword evidence="3" id="KW-1185">Reference proteome</keyword>
<keyword evidence="2" id="KW-0812">Transmembrane</keyword>
<evidence type="ECO:0000313" key="4">
    <source>
        <dbReference type="RefSeq" id="XP_053533569.1"/>
    </source>
</evidence>
<dbReference type="PANTHER" id="PTHR31102">
    <property type="match status" value="1"/>
</dbReference>
<organism evidence="3 5">
    <name type="scientific">Ictalurus punctatus</name>
    <name type="common">Channel catfish</name>
    <name type="synonym">Silurus punctatus</name>
    <dbReference type="NCBI Taxonomy" id="7998"/>
    <lineage>
        <taxon>Eukaryota</taxon>
        <taxon>Metazoa</taxon>
        <taxon>Chordata</taxon>
        <taxon>Craniata</taxon>
        <taxon>Vertebrata</taxon>
        <taxon>Euteleostomi</taxon>
        <taxon>Actinopterygii</taxon>
        <taxon>Neopterygii</taxon>
        <taxon>Teleostei</taxon>
        <taxon>Ostariophysi</taxon>
        <taxon>Siluriformes</taxon>
        <taxon>Ictaluridae</taxon>
        <taxon>Ictalurus</taxon>
    </lineage>
</organism>
<name>A0A9F7R1T2_ICTPU</name>
<protein>
    <submittedName>
        <fullName evidence="4 5">Sodium/hydrogen exchanger 9B2-like</fullName>
    </submittedName>
</protein>
<comment type="similarity">
    <text evidence="1">Belongs to the monovalent cation:proton antiporter 1 (CPA1) transporter (TC 2.A.36) family.</text>
</comment>
<sequence>MVLCAGFDLKEKIFIALAWMPKATVQAAIGSTALDTARVKQDEECQRFGMDVLSVAVLSILITAPLGALLIGLCGPRLLRRPKNPEWGVFVTPL</sequence>
<dbReference type="PANTHER" id="PTHR31102:SF1">
    <property type="entry name" value="CATION_H+ EXCHANGER DOMAIN-CONTAINING PROTEIN"/>
    <property type="match status" value="1"/>
</dbReference>
<accession>A0A9F7R1T2</accession>
<dbReference type="GO" id="GO:0098662">
    <property type="term" value="P:inorganic cation transmembrane transport"/>
    <property type="evidence" value="ECO:0007669"/>
    <property type="project" value="TreeGrafter"/>
</dbReference>
<reference evidence="4 5" key="2">
    <citation type="submission" date="2025-04" db="UniProtKB">
        <authorList>
            <consortium name="RefSeq"/>
        </authorList>
    </citation>
    <scope>IDENTIFICATION</scope>
    <source>
        <tissue evidence="4 5">Blood</tissue>
    </source>
</reference>
<dbReference type="InterPro" id="IPR051843">
    <property type="entry name" value="CPA1_transporter"/>
</dbReference>
<dbReference type="GeneID" id="128629445"/>
<dbReference type="OrthoDB" id="423807at2759"/>
<evidence type="ECO:0000313" key="3">
    <source>
        <dbReference type="Proteomes" id="UP000221080"/>
    </source>
</evidence>
<evidence type="ECO:0000256" key="1">
    <source>
        <dbReference type="ARBA" id="ARBA00007367"/>
    </source>
</evidence>
<proteinExistence type="inferred from homology"/>
<reference evidence="3" key="1">
    <citation type="journal article" date="2016" name="Nat. Commun.">
        <title>The channel catfish genome sequence provides insights into the evolution of scale formation in teleosts.</title>
        <authorList>
            <person name="Liu Z."/>
            <person name="Liu S."/>
            <person name="Yao J."/>
            <person name="Bao L."/>
            <person name="Zhang J."/>
            <person name="Li Y."/>
            <person name="Jiang C."/>
            <person name="Sun L."/>
            <person name="Wang R."/>
            <person name="Zhang Y."/>
            <person name="Zhou T."/>
            <person name="Zeng Q."/>
            <person name="Fu Q."/>
            <person name="Gao S."/>
            <person name="Li N."/>
            <person name="Koren S."/>
            <person name="Jiang Y."/>
            <person name="Zimin A."/>
            <person name="Xu P."/>
            <person name="Phillippy A.M."/>
            <person name="Geng X."/>
            <person name="Song L."/>
            <person name="Sun F."/>
            <person name="Li C."/>
            <person name="Wang X."/>
            <person name="Chen A."/>
            <person name="Jin Y."/>
            <person name="Yuan Z."/>
            <person name="Yang Y."/>
            <person name="Tan S."/>
            <person name="Peatman E."/>
            <person name="Lu J."/>
            <person name="Qin Z."/>
            <person name="Dunham R."/>
            <person name="Li Z."/>
            <person name="Sonstegard T."/>
            <person name="Feng J."/>
            <person name="Danzmann R.G."/>
            <person name="Schroeder S."/>
            <person name="Scheffler B."/>
            <person name="Duke M.V."/>
            <person name="Ballard L."/>
            <person name="Kucuktas H."/>
            <person name="Kaltenboeck L."/>
            <person name="Liu H."/>
            <person name="Armbruster J."/>
            <person name="Xie Y."/>
            <person name="Kirby M.L."/>
            <person name="Tian Y."/>
            <person name="Flanagan M.E."/>
            <person name="Mu W."/>
            <person name="Waldbieser G.C."/>
        </authorList>
    </citation>
    <scope>NUCLEOTIDE SEQUENCE [LARGE SCALE GENOMIC DNA]</scope>
    <source>
        <strain evidence="3">SDA103</strain>
    </source>
</reference>
<dbReference type="KEGG" id="ipu:128629443"/>
<evidence type="ECO:0000256" key="2">
    <source>
        <dbReference type="SAM" id="Phobius"/>
    </source>
</evidence>
<keyword evidence="2" id="KW-0472">Membrane</keyword>
<dbReference type="RefSeq" id="XP_053533569.1">
    <property type="nucleotide sequence ID" value="XM_053677594.1"/>
</dbReference>
<evidence type="ECO:0000313" key="5">
    <source>
        <dbReference type="RefSeq" id="XP_053533571.1"/>
    </source>
</evidence>
<dbReference type="AlphaFoldDB" id="A0A9F7R1T2"/>
<keyword evidence="2" id="KW-1133">Transmembrane helix</keyword>
<dbReference type="Proteomes" id="UP000221080">
    <property type="component" value="Chromosome 29"/>
</dbReference>
<gene>
    <name evidence="5" type="primary">LOC128629445</name>
    <name evidence="4" type="synonym">LOC128629443</name>
</gene>
<dbReference type="KEGG" id="ipu:128629445"/>
<dbReference type="RefSeq" id="XP_053533571.1">
    <property type="nucleotide sequence ID" value="XM_053677596.1"/>
</dbReference>
<feature type="transmembrane region" description="Helical" evidence="2">
    <location>
        <begin position="52"/>
        <end position="74"/>
    </location>
</feature>